<comment type="caution">
    <text evidence="1">The sequence shown here is derived from an EMBL/GenBank/DDBJ whole genome shotgun (WGS) entry which is preliminary data.</text>
</comment>
<accession>A0ACB6ZGM5</accession>
<reference evidence="1" key="2">
    <citation type="journal article" date="2020" name="Nat. Commun.">
        <title>Large-scale genome sequencing of mycorrhizal fungi provides insights into the early evolution of symbiotic traits.</title>
        <authorList>
            <person name="Miyauchi S."/>
            <person name="Kiss E."/>
            <person name="Kuo A."/>
            <person name="Drula E."/>
            <person name="Kohler A."/>
            <person name="Sanchez-Garcia M."/>
            <person name="Morin E."/>
            <person name="Andreopoulos B."/>
            <person name="Barry K.W."/>
            <person name="Bonito G."/>
            <person name="Buee M."/>
            <person name="Carver A."/>
            <person name="Chen C."/>
            <person name="Cichocki N."/>
            <person name="Clum A."/>
            <person name="Culley D."/>
            <person name="Crous P.W."/>
            <person name="Fauchery L."/>
            <person name="Girlanda M."/>
            <person name="Hayes R.D."/>
            <person name="Keri Z."/>
            <person name="LaButti K."/>
            <person name="Lipzen A."/>
            <person name="Lombard V."/>
            <person name="Magnuson J."/>
            <person name="Maillard F."/>
            <person name="Murat C."/>
            <person name="Nolan M."/>
            <person name="Ohm R.A."/>
            <person name="Pangilinan J."/>
            <person name="Pereira M.F."/>
            <person name="Perotto S."/>
            <person name="Peter M."/>
            <person name="Pfister S."/>
            <person name="Riley R."/>
            <person name="Sitrit Y."/>
            <person name="Stielow J.B."/>
            <person name="Szollosi G."/>
            <person name="Zifcakova L."/>
            <person name="Stursova M."/>
            <person name="Spatafora J.W."/>
            <person name="Tedersoo L."/>
            <person name="Vaario L.M."/>
            <person name="Yamada A."/>
            <person name="Yan M."/>
            <person name="Wang P."/>
            <person name="Xu J."/>
            <person name="Bruns T."/>
            <person name="Baldrian P."/>
            <person name="Vilgalys R."/>
            <person name="Dunand C."/>
            <person name="Henrissat B."/>
            <person name="Grigoriev I.V."/>
            <person name="Hibbett D."/>
            <person name="Nagy L.G."/>
            <person name="Martin F.M."/>
        </authorList>
    </citation>
    <scope>NUCLEOTIDE SEQUENCE</scope>
    <source>
        <strain evidence="1">P2</strain>
    </source>
</reference>
<name>A0ACB6ZGM5_THEGA</name>
<protein>
    <submittedName>
        <fullName evidence="1">Uncharacterized protein</fullName>
    </submittedName>
</protein>
<sequence length="384" mass="42127">MSRSTISTTTQVISKYSRAYSTDPTGSQNPDGEWQHFSNPVLKVILDVKRSEVEDRLESFRLRVLWNMNTEGNAMDVDHREFVFEDVDLLLFSTDPSASLQTQLTQGLPLKAVYCDSLVGFRYLHPRPTPPGSSPTYRRFQMDFATTEAASQFVKLVSTVCPCTTTDRVPRTSRGRPQTTLTSAPSSRPRPTPKKVQKPAITQQRKAAGTRTPQTGPSSVISAGSDDSHTLASRSSDPLPEAFPVYSHPAPPVTLDHTLASLFIPPPTPSQGDNSSQSAIPRHFPLASQVFLPSTPILSSSQMLPPTAPITPSQLALQPGIQPPNTQPDAFFEGLMRSPALYDLSKPQLEAVVAQVIREEGFAKLLETLDSMWKLKGFIPNQDS</sequence>
<organism evidence="1 2">
    <name type="scientific">Thelephora ganbajun</name>
    <name type="common">Ganba fungus</name>
    <dbReference type="NCBI Taxonomy" id="370292"/>
    <lineage>
        <taxon>Eukaryota</taxon>
        <taxon>Fungi</taxon>
        <taxon>Dikarya</taxon>
        <taxon>Basidiomycota</taxon>
        <taxon>Agaricomycotina</taxon>
        <taxon>Agaricomycetes</taxon>
        <taxon>Thelephorales</taxon>
        <taxon>Thelephoraceae</taxon>
        <taxon>Thelephora</taxon>
    </lineage>
</organism>
<dbReference type="EMBL" id="MU118011">
    <property type="protein sequence ID" value="KAF9648566.1"/>
    <property type="molecule type" value="Genomic_DNA"/>
</dbReference>
<dbReference type="Proteomes" id="UP000886501">
    <property type="component" value="Unassembled WGS sequence"/>
</dbReference>
<proteinExistence type="predicted"/>
<gene>
    <name evidence="1" type="ORF">BDM02DRAFT_3187004</name>
</gene>
<evidence type="ECO:0000313" key="1">
    <source>
        <dbReference type="EMBL" id="KAF9648566.1"/>
    </source>
</evidence>
<keyword evidence="2" id="KW-1185">Reference proteome</keyword>
<reference evidence="1" key="1">
    <citation type="submission" date="2019-10" db="EMBL/GenBank/DDBJ databases">
        <authorList>
            <consortium name="DOE Joint Genome Institute"/>
            <person name="Kuo A."/>
            <person name="Miyauchi S."/>
            <person name="Kiss E."/>
            <person name="Drula E."/>
            <person name="Kohler A."/>
            <person name="Sanchez-Garcia M."/>
            <person name="Andreopoulos B."/>
            <person name="Barry K.W."/>
            <person name="Bonito G."/>
            <person name="Buee M."/>
            <person name="Carver A."/>
            <person name="Chen C."/>
            <person name="Cichocki N."/>
            <person name="Clum A."/>
            <person name="Culley D."/>
            <person name="Crous P.W."/>
            <person name="Fauchery L."/>
            <person name="Girlanda M."/>
            <person name="Hayes R."/>
            <person name="Keri Z."/>
            <person name="Labutti K."/>
            <person name="Lipzen A."/>
            <person name="Lombard V."/>
            <person name="Magnuson J."/>
            <person name="Maillard F."/>
            <person name="Morin E."/>
            <person name="Murat C."/>
            <person name="Nolan M."/>
            <person name="Ohm R."/>
            <person name="Pangilinan J."/>
            <person name="Pereira M."/>
            <person name="Perotto S."/>
            <person name="Peter M."/>
            <person name="Riley R."/>
            <person name="Sitrit Y."/>
            <person name="Stielow B."/>
            <person name="Szollosi G."/>
            <person name="Zifcakova L."/>
            <person name="Stursova M."/>
            <person name="Spatafora J.W."/>
            <person name="Tedersoo L."/>
            <person name="Vaario L.-M."/>
            <person name="Yamada A."/>
            <person name="Yan M."/>
            <person name="Wang P."/>
            <person name="Xu J."/>
            <person name="Bruns T."/>
            <person name="Baldrian P."/>
            <person name="Vilgalys R."/>
            <person name="Henrissat B."/>
            <person name="Grigoriev I.V."/>
            <person name="Hibbett D."/>
            <person name="Nagy L.G."/>
            <person name="Martin F.M."/>
        </authorList>
    </citation>
    <scope>NUCLEOTIDE SEQUENCE</scope>
    <source>
        <strain evidence="1">P2</strain>
    </source>
</reference>
<evidence type="ECO:0000313" key="2">
    <source>
        <dbReference type="Proteomes" id="UP000886501"/>
    </source>
</evidence>